<keyword evidence="1" id="KW-0472">Membrane</keyword>
<dbReference type="GO" id="GO:0016020">
    <property type="term" value="C:membrane"/>
    <property type="evidence" value="ECO:0007669"/>
    <property type="project" value="TreeGrafter"/>
</dbReference>
<evidence type="ECO:0000313" key="3">
    <source>
        <dbReference type="Proteomes" id="UP001221898"/>
    </source>
</evidence>
<keyword evidence="1" id="KW-1133">Transmembrane helix</keyword>
<evidence type="ECO:0000313" key="2">
    <source>
        <dbReference type="EMBL" id="KAJ8403206.1"/>
    </source>
</evidence>
<protein>
    <recommendedName>
        <fullName evidence="4">Transmembrane protein 44</fullName>
    </recommendedName>
</protein>
<dbReference type="EMBL" id="JAINUG010000059">
    <property type="protein sequence ID" value="KAJ8403206.1"/>
    <property type="molecule type" value="Genomic_DNA"/>
</dbReference>
<evidence type="ECO:0000256" key="1">
    <source>
        <dbReference type="SAM" id="Phobius"/>
    </source>
</evidence>
<feature type="transmembrane region" description="Helical" evidence="1">
    <location>
        <begin position="47"/>
        <end position="74"/>
    </location>
</feature>
<dbReference type="Proteomes" id="UP001221898">
    <property type="component" value="Unassembled WGS sequence"/>
</dbReference>
<dbReference type="InterPro" id="IPR051415">
    <property type="entry name" value="LAAT-1"/>
</dbReference>
<feature type="transmembrane region" description="Helical" evidence="1">
    <location>
        <begin position="141"/>
        <end position="165"/>
    </location>
</feature>
<dbReference type="GO" id="GO:0015174">
    <property type="term" value="F:basic amino acid transmembrane transporter activity"/>
    <property type="evidence" value="ECO:0007669"/>
    <property type="project" value="TreeGrafter"/>
</dbReference>
<comment type="caution">
    <text evidence="2">The sequence shown here is derived from an EMBL/GenBank/DDBJ whole genome shotgun (WGS) entry which is preliminary data.</text>
</comment>
<evidence type="ECO:0008006" key="4">
    <source>
        <dbReference type="Google" id="ProtNLM"/>
    </source>
</evidence>
<accession>A0AAD7SKJ3</accession>
<sequence length="279" mass="30564">MRKLVCKRCGAKERNVGDAAACALYCFLGNLSSAVGALLSNQLVIQVFMGVFIAALDVVHFVFIMVPFCLWWHLKTGGIFMWPSVQRWLAEGAQPKRCLLSLILQDDSEILGYALGLLSFVIGWTSKFPPLRKARQGKMSSVAHVSSGVVCALANVLYGSAILIYDTHLKSVLRVLPWLLNSFGCAVFDVVILGLSCYSRATSQLGPRAGEPADNQPLLKSTSNQPVCVKEVTTWRQTQCASQPPRRSERVVWLDKPCSSDSVSSSLGSRLEVRPQCVN</sequence>
<dbReference type="PANTHER" id="PTHR16201:SF53">
    <property type="entry name" value="TRANSMEMBRANE PROTEIN 44"/>
    <property type="match status" value="1"/>
</dbReference>
<feature type="transmembrane region" description="Helical" evidence="1">
    <location>
        <begin position="177"/>
        <end position="198"/>
    </location>
</feature>
<proteinExistence type="predicted"/>
<gene>
    <name evidence="2" type="ORF">AAFF_G00354230</name>
</gene>
<organism evidence="2 3">
    <name type="scientific">Aldrovandia affinis</name>
    <dbReference type="NCBI Taxonomy" id="143900"/>
    <lineage>
        <taxon>Eukaryota</taxon>
        <taxon>Metazoa</taxon>
        <taxon>Chordata</taxon>
        <taxon>Craniata</taxon>
        <taxon>Vertebrata</taxon>
        <taxon>Euteleostomi</taxon>
        <taxon>Actinopterygii</taxon>
        <taxon>Neopterygii</taxon>
        <taxon>Teleostei</taxon>
        <taxon>Notacanthiformes</taxon>
        <taxon>Halosauridae</taxon>
        <taxon>Aldrovandia</taxon>
    </lineage>
</organism>
<dbReference type="AlphaFoldDB" id="A0AAD7SKJ3"/>
<keyword evidence="3" id="KW-1185">Reference proteome</keyword>
<dbReference type="PANTHER" id="PTHR16201">
    <property type="entry name" value="SEVEN TRANSMEMBRANE PROTEIN 1-RELATED"/>
    <property type="match status" value="1"/>
</dbReference>
<name>A0AAD7SKJ3_9TELE</name>
<reference evidence="2" key="1">
    <citation type="journal article" date="2023" name="Science">
        <title>Genome structures resolve the early diversification of teleost fishes.</title>
        <authorList>
            <person name="Parey E."/>
            <person name="Louis A."/>
            <person name="Montfort J."/>
            <person name="Bouchez O."/>
            <person name="Roques C."/>
            <person name="Iampietro C."/>
            <person name="Lluch J."/>
            <person name="Castinel A."/>
            <person name="Donnadieu C."/>
            <person name="Desvignes T."/>
            <person name="Floi Bucao C."/>
            <person name="Jouanno E."/>
            <person name="Wen M."/>
            <person name="Mejri S."/>
            <person name="Dirks R."/>
            <person name="Jansen H."/>
            <person name="Henkel C."/>
            <person name="Chen W.J."/>
            <person name="Zahm M."/>
            <person name="Cabau C."/>
            <person name="Klopp C."/>
            <person name="Thompson A.W."/>
            <person name="Robinson-Rechavi M."/>
            <person name="Braasch I."/>
            <person name="Lecointre G."/>
            <person name="Bobe J."/>
            <person name="Postlethwait J.H."/>
            <person name="Berthelot C."/>
            <person name="Roest Crollius H."/>
            <person name="Guiguen Y."/>
        </authorList>
    </citation>
    <scope>NUCLEOTIDE SEQUENCE</scope>
    <source>
        <strain evidence="2">NC1722</strain>
    </source>
</reference>
<keyword evidence="1" id="KW-0812">Transmembrane</keyword>